<evidence type="ECO:0000313" key="1">
    <source>
        <dbReference type="EMBL" id="GAH86374.1"/>
    </source>
</evidence>
<organism evidence="1">
    <name type="scientific">marine sediment metagenome</name>
    <dbReference type="NCBI Taxonomy" id="412755"/>
    <lineage>
        <taxon>unclassified sequences</taxon>
        <taxon>metagenomes</taxon>
        <taxon>ecological metagenomes</taxon>
    </lineage>
</organism>
<feature type="non-terminal residue" evidence="1">
    <location>
        <position position="1"/>
    </location>
</feature>
<sequence>AAAAVPKMEKFYGKLFAFEATLQAKIDKMPNVTLQDSAARANAWLFGMAEFDKTK</sequence>
<accession>X1K801</accession>
<comment type="caution">
    <text evidence="1">The sequence shown here is derived from an EMBL/GenBank/DDBJ whole genome shotgun (WGS) entry which is preliminary data.</text>
</comment>
<dbReference type="EMBL" id="BARU01045276">
    <property type="protein sequence ID" value="GAH86374.1"/>
    <property type="molecule type" value="Genomic_DNA"/>
</dbReference>
<protein>
    <submittedName>
        <fullName evidence="1">Uncharacterized protein</fullName>
    </submittedName>
</protein>
<gene>
    <name evidence="1" type="ORF">S03H2_68767</name>
</gene>
<dbReference type="AlphaFoldDB" id="X1K801"/>
<proteinExistence type="predicted"/>
<reference evidence="1" key="1">
    <citation type="journal article" date="2014" name="Front. Microbiol.">
        <title>High frequency of phylogenetically diverse reductive dehalogenase-homologous genes in deep subseafloor sedimentary metagenomes.</title>
        <authorList>
            <person name="Kawai M."/>
            <person name="Futagami T."/>
            <person name="Toyoda A."/>
            <person name="Takaki Y."/>
            <person name="Nishi S."/>
            <person name="Hori S."/>
            <person name="Arai W."/>
            <person name="Tsubouchi T."/>
            <person name="Morono Y."/>
            <person name="Uchiyama I."/>
            <person name="Ito T."/>
            <person name="Fujiyama A."/>
            <person name="Inagaki F."/>
            <person name="Takami H."/>
        </authorList>
    </citation>
    <scope>NUCLEOTIDE SEQUENCE</scope>
    <source>
        <strain evidence="1">Expedition CK06-06</strain>
    </source>
</reference>
<name>X1K801_9ZZZZ</name>